<dbReference type="Pfam" id="PF00378">
    <property type="entry name" value="ECH_1"/>
    <property type="match status" value="1"/>
</dbReference>
<dbReference type="Proteomes" id="UP000078576">
    <property type="component" value="Unassembled WGS sequence"/>
</dbReference>
<evidence type="ECO:0000313" key="5">
    <source>
        <dbReference type="Proteomes" id="UP000078576"/>
    </source>
</evidence>
<reference evidence="5" key="1">
    <citation type="submission" date="2014-12" db="EMBL/GenBank/DDBJ databases">
        <title>Genome Sequence of Valsa Canker Pathogens Uncovers a Specific Adaption of Colonization on Woody Bark.</title>
        <authorList>
            <person name="Yin Z."/>
            <person name="Liu H."/>
            <person name="Gao X."/>
            <person name="Li Z."/>
            <person name="Song N."/>
            <person name="Ke X."/>
            <person name="Dai Q."/>
            <person name="Wu Y."/>
            <person name="Sun Y."/>
            <person name="Xu J.-R."/>
            <person name="Kang Z.K."/>
            <person name="Wang L."/>
            <person name="Huang L."/>
        </authorList>
    </citation>
    <scope>NUCLEOTIDE SEQUENCE [LARGE SCALE GENOMIC DNA]</scope>
    <source>
        <strain evidence="5">SXYL134</strain>
    </source>
</reference>
<keyword evidence="2" id="KW-0456">Lyase</keyword>
<dbReference type="InterPro" id="IPR029045">
    <property type="entry name" value="ClpP/crotonase-like_dom_sf"/>
</dbReference>
<dbReference type="GO" id="GO:0006635">
    <property type="term" value="P:fatty acid beta-oxidation"/>
    <property type="evidence" value="ECO:0007669"/>
    <property type="project" value="TreeGrafter"/>
</dbReference>
<dbReference type="CDD" id="cd06558">
    <property type="entry name" value="crotonase-like"/>
    <property type="match status" value="1"/>
</dbReference>
<organism evidence="4 5">
    <name type="scientific">Cytospora mali</name>
    <name type="common">Apple Valsa canker fungus</name>
    <name type="synonym">Valsa mali</name>
    <dbReference type="NCBI Taxonomy" id="578113"/>
    <lineage>
        <taxon>Eukaryota</taxon>
        <taxon>Fungi</taxon>
        <taxon>Dikarya</taxon>
        <taxon>Ascomycota</taxon>
        <taxon>Pezizomycotina</taxon>
        <taxon>Sordariomycetes</taxon>
        <taxon>Sordariomycetidae</taxon>
        <taxon>Diaporthales</taxon>
        <taxon>Cytosporaceae</taxon>
        <taxon>Cytospora</taxon>
    </lineage>
</organism>
<gene>
    <name evidence="4" type="ORF">VP1G_02937</name>
</gene>
<evidence type="ECO:0000256" key="3">
    <source>
        <dbReference type="SAM" id="MobiDB-lite"/>
    </source>
</evidence>
<evidence type="ECO:0000256" key="2">
    <source>
        <dbReference type="ARBA" id="ARBA00023239"/>
    </source>
</evidence>
<protein>
    <submittedName>
        <fullName evidence="4">Methylglutaconyl-CoA hydratase, mitochondrial</fullName>
    </submittedName>
</protein>
<evidence type="ECO:0000256" key="1">
    <source>
        <dbReference type="ARBA" id="ARBA00005254"/>
    </source>
</evidence>
<dbReference type="EMBL" id="KN714681">
    <property type="protein sequence ID" value="KUI55570.1"/>
    <property type="molecule type" value="Genomic_DNA"/>
</dbReference>
<feature type="compositionally biased region" description="Polar residues" evidence="3">
    <location>
        <begin position="1"/>
        <end position="12"/>
    </location>
</feature>
<dbReference type="SUPFAM" id="SSF52096">
    <property type="entry name" value="ClpP/crotonase"/>
    <property type="match status" value="1"/>
</dbReference>
<feature type="region of interest" description="Disordered" evidence="3">
    <location>
        <begin position="1"/>
        <end position="36"/>
    </location>
</feature>
<dbReference type="AlphaFoldDB" id="A0A194UV43"/>
<accession>A0A194UV43</accession>
<dbReference type="STRING" id="694573.A0A194UV43"/>
<dbReference type="InterPro" id="IPR001753">
    <property type="entry name" value="Enoyl-CoA_hydra/iso"/>
</dbReference>
<name>A0A194UV43_CYTMA</name>
<dbReference type="OrthoDB" id="410701at2759"/>
<dbReference type="PANTHER" id="PTHR11941:SF171">
    <property type="entry name" value="SD19268P"/>
    <property type="match status" value="1"/>
</dbReference>
<keyword evidence="5" id="KW-1185">Reference proteome</keyword>
<dbReference type="GO" id="GO:0016829">
    <property type="term" value="F:lyase activity"/>
    <property type="evidence" value="ECO:0007669"/>
    <property type="project" value="UniProtKB-KW"/>
</dbReference>
<proteinExistence type="inferred from homology"/>
<dbReference type="InterPro" id="IPR014748">
    <property type="entry name" value="Enoyl-CoA_hydra_C"/>
</dbReference>
<dbReference type="Gene3D" id="3.90.226.10">
    <property type="entry name" value="2-enoyl-CoA Hydratase, Chain A, domain 1"/>
    <property type="match status" value="1"/>
</dbReference>
<dbReference type="Gene3D" id="1.10.12.10">
    <property type="entry name" value="Lyase 2-enoyl-coa Hydratase, Chain A, domain 2"/>
    <property type="match status" value="1"/>
</dbReference>
<feature type="compositionally biased region" description="Basic and acidic residues" evidence="3">
    <location>
        <begin position="14"/>
        <end position="24"/>
    </location>
</feature>
<sequence length="347" mass="37449">MPRSQPLTSFPDPSSRHLSDKELPPEPPRPQTSASVETFTQAQLLQPGGQSAPSGALLEIVDLPAPHSGHIRILQINRPSTCNAISYALLSALRKEIQSIQSQYSQFTGAEMPWTEDDIKGPTRALIIASAVDSCFSSGADMKELKELKEIVPERATGFLLSLRDTFKALSNLPIPTISAISSCALGSGFELALATNFRVMSSNAFVSLPETGLGIIPSGGGTHRLSTLIGVSQAREIILTGRRVMGPEAHALGIANRLVDVDTELSEEDELSVRGVARRKVLVEAIRLSEEICEGAPVAVRAVLQALKDPGEKSENAMFERVVVSEDWSEALMAFNEKRNPIFKGR</sequence>
<dbReference type="GO" id="GO:0005739">
    <property type="term" value="C:mitochondrion"/>
    <property type="evidence" value="ECO:0007669"/>
    <property type="project" value="TreeGrafter"/>
</dbReference>
<comment type="similarity">
    <text evidence="1">Belongs to the enoyl-CoA hydratase/isomerase family.</text>
</comment>
<dbReference type="PANTHER" id="PTHR11941">
    <property type="entry name" value="ENOYL-COA HYDRATASE-RELATED"/>
    <property type="match status" value="1"/>
</dbReference>
<evidence type="ECO:0000313" key="4">
    <source>
        <dbReference type="EMBL" id="KUI55570.1"/>
    </source>
</evidence>